<proteinExistence type="predicted"/>
<name>A0A7J9NX90_METMI</name>
<dbReference type="RefSeq" id="WP_181501683.1">
    <property type="nucleotide sequence ID" value="NZ_JACDUH010000003.1"/>
</dbReference>
<accession>A0A7J9NX90</accession>
<protein>
    <submittedName>
        <fullName evidence="1">Uncharacterized protein</fullName>
    </submittedName>
</protein>
<comment type="caution">
    <text evidence="1">The sequence shown here is derived from an EMBL/GenBank/DDBJ whole genome shotgun (WGS) entry which is preliminary data.</text>
</comment>
<sequence length="259" mass="30573">MANVGKNISAAEKTEIIEEIDPKVYFETLKGRVKTMNDSTLKQAYENALVLYGKADFFNQHITKKKLLFNVECMELEKKVLAVGVDKYVHKDDIKYYLDKVSRKVVMCVELSNYEREIPDDVMKVYDKVKDIFDDFYVVFTDYTENHRKTAKIERDPILFGSFRNKQHRLTHDRFYFIADWVDEYCDLTLDRMLVEMKEKTGNDILHMVTIPANIDEMRSKIEMFDAKQMKEDLTRKKPKGFGKITTFISNFCKRGATW</sequence>
<organism evidence="1 2">
    <name type="scientific">Methanococcus maripaludis</name>
    <name type="common">Methanococcus deltae</name>
    <dbReference type="NCBI Taxonomy" id="39152"/>
    <lineage>
        <taxon>Archaea</taxon>
        <taxon>Methanobacteriati</taxon>
        <taxon>Methanobacteriota</taxon>
        <taxon>Methanomada group</taxon>
        <taxon>Methanococci</taxon>
        <taxon>Methanococcales</taxon>
        <taxon>Methanococcaceae</taxon>
        <taxon>Methanococcus</taxon>
    </lineage>
</organism>
<dbReference type="Proteomes" id="UP000564425">
    <property type="component" value="Unassembled WGS sequence"/>
</dbReference>
<reference evidence="1 2" key="1">
    <citation type="submission" date="2020-07" db="EMBL/GenBank/DDBJ databases">
        <title>Genomic Encyclopedia of Type Strains, Phase IV (KMG-V): Genome sequencing to study the core and pangenomes of soil and plant-associated prokaryotes.</title>
        <authorList>
            <person name="Whitman W."/>
        </authorList>
    </citation>
    <scope>NUCLEOTIDE SEQUENCE [LARGE SCALE GENOMIC DNA]</scope>
    <source>
        <strain evidence="1 2">A1</strain>
    </source>
</reference>
<gene>
    <name evidence="1" type="ORF">HNP86_002023</name>
</gene>
<evidence type="ECO:0000313" key="1">
    <source>
        <dbReference type="EMBL" id="MBA2851864.1"/>
    </source>
</evidence>
<evidence type="ECO:0000313" key="2">
    <source>
        <dbReference type="Proteomes" id="UP000564425"/>
    </source>
</evidence>
<dbReference type="AlphaFoldDB" id="A0A7J9NX90"/>
<dbReference type="EMBL" id="JACDUH010000003">
    <property type="protein sequence ID" value="MBA2851864.1"/>
    <property type="molecule type" value="Genomic_DNA"/>
</dbReference>